<gene>
    <name evidence="1" type="ORF">SISNIDRAFT_452811</name>
</gene>
<keyword evidence="2" id="KW-1185">Reference proteome</keyword>
<evidence type="ECO:0000313" key="1">
    <source>
        <dbReference type="EMBL" id="KZS94713.1"/>
    </source>
</evidence>
<dbReference type="AlphaFoldDB" id="A0A164W3R1"/>
<evidence type="ECO:0000313" key="2">
    <source>
        <dbReference type="Proteomes" id="UP000076722"/>
    </source>
</evidence>
<protein>
    <submittedName>
        <fullName evidence="1">Uncharacterized protein</fullName>
    </submittedName>
</protein>
<sequence>MPFWMVRSRLEFVGIRIPAPFLTNHRGFRIITFRKFPRAFRYIGSGGAMSIRPSICKVYFSYQSCVSNQLLLSLKTSARRPAESFWLAVGNRSQANLQWRVIKEHELGSSFHPVHDKNEARGCTAPDVLLSTNFSLAPIIQIPDASSIQPEVCSSISGLLCDAAKLLDVCMPFLLNSADFTPAPLLSHLS</sequence>
<dbReference type="EMBL" id="KV419403">
    <property type="protein sequence ID" value="KZS94713.1"/>
    <property type="molecule type" value="Genomic_DNA"/>
</dbReference>
<proteinExistence type="predicted"/>
<name>A0A164W3R1_9AGAM</name>
<accession>A0A164W3R1</accession>
<dbReference type="Proteomes" id="UP000076722">
    <property type="component" value="Unassembled WGS sequence"/>
</dbReference>
<organism evidence="1 2">
    <name type="scientific">Sistotremastrum niveocremeum HHB9708</name>
    <dbReference type="NCBI Taxonomy" id="1314777"/>
    <lineage>
        <taxon>Eukaryota</taxon>
        <taxon>Fungi</taxon>
        <taxon>Dikarya</taxon>
        <taxon>Basidiomycota</taxon>
        <taxon>Agaricomycotina</taxon>
        <taxon>Agaricomycetes</taxon>
        <taxon>Sistotremastrales</taxon>
        <taxon>Sistotremastraceae</taxon>
        <taxon>Sertulicium</taxon>
        <taxon>Sertulicium niveocremeum</taxon>
    </lineage>
</organism>
<reference evidence="1 2" key="1">
    <citation type="journal article" date="2016" name="Mol. Biol. Evol.">
        <title>Comparative Genomics of Early-Diverging Mushroom-Forming Fungi Provides Insights into the Origins of Lignocellulose Decay Capabilities.</title>
        <authorList>
            <person name="Nagy L.G."/>
            <person name="Riley R."/>
            <person name="Tritt A."/>
            <person name="Adam C."/>
            <person name="Daum C."/>
            <person name="Floudas D."/>
            <person name="Sun H."/>
            <person name="Yadav J.S."/>
            <person name="Pangilinan J."/>
            <person name="Larsson K.H."/>
            <person name="Matsuura K."/>
            <person name="Barry K."/>
            <person name="Labutti K."/>
            <person name="Kuo R."/>
            <person name="Ohm R.A."/>
            <person name="Bhattacharya S.S."/>
            <person name="Shirouzu T."/>
            <person name="Yoshinaga Y."/>
            <person name="Martin F.M."/>
            <person name="Grigoriev I.V."/>
            <person name="Hibbett D.S."/>
        </authorList>
    </citation>
    <scope>NUCLEOTIDE SEQUENCE [LARGE SCALE GENOMIC DNA]</scope>
    <source>
        <strain evidence="1 2">HHB9708</strain>
    </source>
</reference>